<dbReference type="InterPro" id="IPR011006">
    <property type="entry name" value="CheY-like_superfamily"/>
</dbReference>
<feature type="modified residue" description="4-aspartylphosphate" evidence="6">
    <location>
        <position position="53"/>
    </location>
</feature>
<keyword evidence="3" id="KW-0805">Transcription regulation</keyword>
<evidence type="ECO:0000256" key="5">
    <source>
        <dbReference type="ARBA" id="ARBA00023163"/>
    </source>
</evidence>
<name>A0A1H6LGT5_9RHOB</name>
<dbReference type="CDD" id="cd17574">
    <property type="entry name" value="REC_OmpR"/>
    <property type="match status" value="1"/>
</dbReference>
<dbReference type="AlphaFoldDB" id="A0A1H6LGT5"/>
<dbReference type="EMBL" id="FNXG01000002">
    <property type="protein sequence ID" value="SEH83773.1"/>
    <property type="molecule type" value="Genomic_DNA"/>
</dbReference>
<evidence type="ECO:0000256" key="3">
    <source>
        <dbReference type="ARBA" id="ARBA00023015"/>
    </source>
</evidence>
<feature type="domain" description="Response regulatory" evidence="7">
    <location>
        <begin position="4"/>
        <end position="120"/>
    </location>
</feature>
<evidence type="ECO:0000313" key="8">
    <source>
        <dbReference type="EMBL" id="SEH83773.1"/>
    </source>
</evidence>
<dbReference type="InterPro" id="IPR001789">
    <property type="entry name" value="Sig_transdc_resp-reg_receiver"/>
</dbReference>
<dbReference type="SUPFAM" id="SSF52172">
    <property type="entry name" value="CheY-like"/>
    <property type="match status" value="1"/>
</dbReference>
<gene>
    <name evidence="8" type="ORF">SAMN04488075_1353</name>
</gene>
<dbReference type="RefSeq" id="WP_090846648.1">
    <property type="nucleotide sequence ID" value="NZ_FNXG01000002.1"/>
</dbReference>
<evidence type="ECO:0000256" key="4">
    <source>
        <dbReference type="ARBA" id="ARBA00023125"/>
    </source>
</evidence>
<keyword evidence="5" id="KW-0804">Transcription</keyword>
<dbReference type="Gene3D" id="3.40.50.2300">
    <property type="match status" value="1"/>
</dbReference>
<dbReference type="PANTHER" id="PTHR44591:SF3">
    <property type="entry name" value="RESPONSE REGULATORY DOMAIN-CONTAINING PROTEIN"/>
    <property type="match status" value="1"/>
</dbReference>
<dbReference type="PANTHER" id="PTHR44591">
    <property type="entry name" value="STRESS RESPONSE REGULATOR PROTEIN 1"/>
    <property type="match status" value="1"/>
</dbReference>
<evidence type="ECO:0000256" key="2">
    <source>
        <dbReference type="ARBA" id="ARBA00023012"/>
    </source>
</evidence>
<proteinExistence type="predicted"/>
<dbReference type="OrthoDB" id="9801602at2"/>
<protein>
    <submittedName>
        <fullName evidence="8">Response regulator receiver domain-containing protein</fullName>
    </submittedName>
</protein>
<dbReference type="Proteomes" id="UP000199125">
    <property type="component" value="Unassembled WGS sequence"/>
</dbReference>
<keyword evidence="1 6" id="KW-0597">Phosphoprotein</keyword>
<dbReference type="FunFam" id="3.40.50.2300:FF:000001">
    <property type="entry name" value="DNA-binding response regulator PhoB"/>
    <property type="match status" value="1"/>
</dbReference>
<keyword evidence="2" id="KW-0902">Two-component regulatory system</keyword>
<dbReference type="STRING" id="65735.SAMN04488075_1353"/>
<keyword evidence="9" id="KW-1185">Reference proteome</keyword>
<accession>A0A1H6LGT5</accession>
<evidence type="ECO:0000256" key="6">
    <source>
        <dbReference type="PROSITE-ProRule" id="PRU00169"/>
    </source>
</evidence>
<evidence type="ECO:0000313" key="9">
    <source>
        <dbReference type="Proteomes" id="UP000199125"/>
    </source>
</evidence>
<evidence type="ECO:0000256" key="1">
    <source>
        <dbReference type="ARBA" id="ARBA00022553"/>
    </source>
</evidence>
<organism evidence="8 9">
    <name type="scientific">Paracoccus alkenifer</name>
    <dbReference type="NCBI Taxonomy" id="65735"/>
    <lineage>
        <taxon>Bacteria</taxon>
        <taxon>Pseudomonadati</taxon>
        <taxon>Pseudomonadota</taxon>
        <taxon>Alphaproteobacteria</taxon>
        <taxon>Rhodobacterales</taxon>
        <taxon>Paracoccaceae</taxon>
        <taxon>Paracoccus</taxon>
    </lineage>
</organism>
<dbReference type="GO" id="GO:0003677">
    <property type="term" value="F:DNA binding"/>
    <property type="evidence" value="ECO:0007669"/>
    <property type="project" value="UniProtKB-KW"/>
</dbReference>
<sequence length="121" mass="13164">MTRTVLIADDEPNIVVSLEFLLKREGHRVLVARDGAEALAMIRAERPSLVLLDAMMPGLSGFDLCETIRSDPDLSGIRIVMLTARSREADQARAMGAGADAFVAKPFSTRDLAGRIRELLA</sequence>
<dbReference type="GO" id="GO:0000160">
    <property type="term" value="P:phosphorelay signal transduction system"/>
    <property type="evidence" value="ECO:0007669"/>
    <property type="project" value="UniProtKB-KW"/>
</dbReference>
<dbReference type="Pfam" id="PF00072">
    <property type="entry name" value="Response_reg"/>
    <property type="match status" value="1"/>
</dbReference>
<evidence type="ECO:0000259" key="7">
    <source>
        <dbReference type="PROSITE" id="PS50110"/>
    </source>
</evidence>
<dbReference type="PROSITE" id="PS50110">
    <property type="entry name" value="RESPONSE_REGULATORY"/>
    <property type="match status" value="1"/>
</dbReference>
<dbReference type="InterPro" id="IPR050595">
    <property type="entry name" value="Bact_response_regulator"/>
</dbReference>
<reference evidence="9" key="1">
    <citation type="submission" date="2016-10" db="EMBL/GenBank/DDBJ databases">
        <authorList>
            <person name="Varghese N."/>
            <person name="Submissions S."/>
        </authorList>
    </citation>
    <scope>NUCLEOTIDE SEQUENCE [LARGE SCALE GENOMIC DNA]</scope>
    <source>
        <strain evidence="9">DSM 11593</strain>
    </source>
</reference>
<keyword evidence="4" id="KW-0238">DNA-binding</keyword>
<dbReference type="SMART" id="SM00448">
    <property type="entry name" value="REC"/>
    <property type="match status" value="1"/>
</dbReference>